<dbReference type="InterPro" id="IPR004911">
    <property type="entry name" value="Interferon-induced_GILT"/>
</dbReference>
<keyword evidence="2" id="KW-0325">Glycoprotein</keyword>
<evidence type="ECO:0000313" key="5">
    <source>
        <dbReference type="Proteomes" id="UP000053660"/>
    </source>
</evidence>
<dbReference type="OrthoDB" id="958254at2759"/>
<sequence length="102" mass="11363">MLFLVPYMLIPITAQVAFAKISLPTPTPTKAPPLRGNSIDDQGGNIVKVEIVGESKCPDTTKFLFNHLLPVFKKYSSRLSISYHPYGPFKYTTCFNNGKDIL</sequence>
<name>A0A0B1SDV4_OESDE</name>
<evidence type="ECO:0000256" key="1">
    <source>
        <dbReference type="ARBA" id="ARBA00005679"/>
    </source>
</evidence>
<evidence type="ECO:0000256" key="3">
    <source>
        <dbReference type="SAM" id="SignalP"/>
    </source>
</evidence>
<gene>
    <name evidence="4" type="ORF">OESDEN_18242</name>
</gene>
<reference evidence="4 5" key="1">
    <citation type="submission" date="2014-03" db="EMBL/GenBank/DDBJ databases">
        <title>Draft genome of the hookworm Oesophagostomum dentatum.</title>
        <authorList>
            <person name="Mitreva M."/>
        </authorList>
    </citation>
    <scope>NUCLEOTIDE SEQUENCE [LARGE SCALE GENOMIC DNA]</scope>
    <source>
        <strain evidence="4 5">OD-Hann</strain>
    </source>
</reference>
<evidence type="ECO:0000256" key="2">
    <source>
        <dbReference type="ARBA" id="ARBA00023180"/>
    </source>
</evidence>
<dbReference type="GO" id="GO:0016671">
    <property type="term" value="F:oxidoreductase activity, acting on a sulfur group of donors, disulfide as acceptor"/>
    <property type="evidence" value="ECO:0007669"/>
    <property type="project" value="InterPro"/>
</dbReference>
<proteinExistence type="inferred from homology"/>
<dbReference type="Pfam" id="PF03227">
    <property type="entry name" value="GILT"/>
    <property type="match status" value="1"/>
</dbReference>
<accession>A0A0B1SDV4</accession>
<dbReference type="Proteomes" id="UP000053660">
    <property type="component" value="Unassembled WGS sequence"/>
</dbReference>
<keyword evidence="3" id="KW-0732">Signal</keyword>
<feature type="signal peptide" evidence="3">
    <location>
        <begin position="1"/>
        <end position="19"/>
    </location>
</feature>
<protein>
    <submittedName>
        <fullName evidence="4">Uncharacterized protein</fullName>
    </submittedName>
</protein>
<comment type="similarity">
    <text evidence="1">Belongs to the GILT family.</text>
</comment>
<feature type="chain" id="PRO_5002064475" evidence="3">
    <location>
        <begin position="20"/>
        <end position="102"/>
    </location>
</feature>
<dbReference type="AlphaFoldDB" id="A0A0B1SDV4"/>
<organism evidence="4 5">
    <name type="scientific">Oesophagostomum dentatum</name>
    <name type="common">Nodular worm</name>
    <dbReference type="NCBI Taxonomy" id="61180"/>
    <lineage>
        <taxon>Eukaryota</taxon>
        <taxon>Metazoa</taxon>
        <taxon>Ecdysozoa</taxon>
        <taxon>Nematoda</taxon>
        <taxon>Chromadorea</taxon>
        <taxon>Rhabditida</taxon>
        <taxon>Rhabditina</taxon>
        <taxon>Rhabditomorpha</taxon>
        <taxon>Strongyloidea</taxon>
        <taxon>Strongylidae</taxon>
        <taxon>Oesophagostomum</taxon>
    </lineage>
</organism>
<dbReference type="EMBL" id="KN582510">
    <property type="protein sequence ID" value="KHJ82066.1"/>
    <property type="molecule type" value="Genomic_DNA"/>
</dbReference>
<keyword evidence="5" id="KW-1185">Reference proteome</keyword>
<evidence type="ECO:0000313" key="4">
    <source>
        <dbReference type="EMBL" id="KHJ82066.1"/>
    </source>
</evidence>